<reference evidence="1" key="1">
    <citation type="journal article" date="2011" name="PLoS ONE">
        <title>Ralstonia syzygii, the Blood Disease Bacterium and some Asian R. solanacearum strains form a single genomic species despite divergent lifestyles.</title>
        <authorList>
            <person name="Remenant B."/>
            <person name="de Cambiaire J.C."/>
            <person name="Cellier G."/>
            <person name="Jacobs J.M."/>
            <person name="Mangenot S."/>
            <person name="Barbe V."/>
            <person name="Lajus A."/>
            <person name="Vallenet D."/>
            <person name="Medigue C."/>
            <person name="Fegan M."/>
            <person name="Allen C."/>
            <person name="Prior P."/>
        </authorList>
    </citation>
    <scope>NUCLEOTIDE SEQUENCE</scope>
    <source>
        <strain evidence="1">R24</strain>
    </source>
</reference>
<reference evidence="1" key="2">
    <citation type="submission" date="2011-04" db="EMBL/GenBank/DDBJ databases">
        <authorList>
            <person name="Genoscope - CEA"/>
        </authorList>
    </citation>
    <scope>NUCLEOTIDE SEQUENCE</scope>
    <source>
        <strain evidence="1">R24</strain>
    </source>
</reference>
<proteinExistence type="predicted"/>
<accession>G3A3L9</accession>
<sequence>MRQIQGQNQSPTIYFTFSISLTEPLATLATVHCNHFFDAVYNRFIFRVMIFVYSC</sequence>
<organism evidence="1">
    <name type="scientific">Ralstonia syzygii R24</name>
    <dbReference type="NCBI Taxonomy" id="907261"/>
    <lineage>
        <taxon>Bacteria</taxon>
        <taxon>Pseudomonadati</taxon>
        <taxon>Pseudomonadota</taxon>
        <taxon>Betaproteobacteria</taxon>
        <taxon>Burkholderiales</taxon>
        <taxon>Burkholderiaceae</taxon>
        <taxon>Ralstonia</taxon>
        <taxon>Ralstonia solanacearum species complex</taxon>
    </lineage>
</organism>
<evidence type="ECO:0000313" key="1">
    <source>
        <dbReference type="EMBL" id="CCA88475.1"/>
    </source>
</evidence>
<protein>
    <submittedName>
        <fullName evidence="1">Uncharacterized protein</fullName>
    </submittedName>
</protein>
<gene>
    <name evidence="1" type="ORF">RALSY_30216</name>
</gene>
<dbReference type="EMBL" id="FR854088">
    <property type="protein sequence ID" value="CCA88475.1"/>
    <property type="molecule type" value="Genomic_DNA"/>
</dbReference>
<dbReference type="AlphaFoldDB" id="G3A3L9"/>
<name>G3A3L9_9RALS</name>